<dbReference type="Proteomes" id="UP000887580">
    <property type="component" value="Unplaced"/>
</dbReference>
<organism evidence="1 2">
    <name type="scientific">Panagrolaimus sp. PS1159</name>
    <dbReference type="NCBI Taxonomy" id="55785"/>
    <lineage>
        <taxon>Eukaryota</taxon>
        <taxon>Metazoa</taxon>
        <taxon>Ecdysozoa</taxon>
        <taxon>Nematoda</taxon>
        <taxon>Chromadorea</taxon>
        <taxon>Rhabditida</taxon>
        <taxon>Tylenchina</taxon>
        <taxon>Panagrolaimomorpha</taxon>
        <taxon>Panagrolaimoidea</taxon>
        <taxon>Panagrolaimidae</taxon>
        <taxon>Panagrolaimus</taxon>
    </lineage>
</organism>
<dbReference type="WBParaSite" id="PS1159_v2.g12306.t1">
    <property type="protein sequence ID" value="PS1159_v2.g12306.t1"/>
    <property type="gene ID" value="PS1159_v2.g12306"/>
</dbReference>
<sequence length="351" mass="40679">MGVLQENRVIVAVTGASVAAFGIFAFNHFLRQYRYWNSEFKEVGNVKELFLYPIKSGKSMNIEWMDCKKNGAKYNENGDRHFLVVDEKANHLFLTARQYPKLVLIDSKVIDDILIMTVPNGYTVKINLKEVKSQQDIRNGILHFKKTQEGFDCGDEAAEFLENFLETKNKRKLRLLYFNSDLKTERNYTSKSEFWKNPVPILPDYPAYQDLASFMATTEASVDELNSRLEKLESNVKCKVSARNFRPNISIEGTKPFDEDWWLDVKIGEAEFACFKPCTRCIMTTVNPDTGKFDKNMQPFRLLKSYRLTPKGKLRDLYQDSPIFGVNMIIKKEGRIKVGDKVFVRYKPSPF</sequence>
<evidence type="ECO:0000313" key="2">
    <source>
        <dbReference type="WBParaSite" id="PS1159_v2.g12306.t1"/>
    </source>
</evidence>
<reference evidence="2" key="1">
    <citation type="submission" date="2022-11" db="UniProtKB">
        <authorList>
            <consortium name="WormBaseParasite"/>
        </authorList>
    </citation>
    <scope>IDENTIFICATION</scope>
</reference>
<protein>
    <submittedName>
        <fullName evidence="2">MOSC domain-containing protein</fullName>
    </submittedName>
</protein>
<name>A0AC35EZS2_9BILA</name>
<proteinExistence type="predicted"/>
<evidence type="ECO:0000313" key="1">
    <source>
        <dbReference type="Proteomes" id="UP000887580"/>
    </source>
</evidence>
<accession>A0AC35EZS2</accession>